<dbReference type="Proteomes" id="UP001652582">
    <property type="component" value="Chromosome 25"/>
</dbReference>
<feature type="region of interest" description="Disordered" evidence="2">
    <location>
        <begin position="522"/>
        <end position="548"/>
    </location>
</feature>
<dbReference type="GeneID" id="112058329"/>
<proteinExistence type="predicted"/>
<feature type="compositionally biased region" description="Basic and acidic residues" evidence="2">
    <location>
        <begin position="100"/>
        <end position="112"/>
    </location>
</feature>
<gene>
    <name evidence="4" type="primary">LOC112058329</name>
</gene>
<feature type="compositionally biased region" description="Basic and acidic residues" evidence="2">
    <location>
        <begin position="423"/>
        <end position="443"/>
    </location>
</feature>
<keyword evidence="3" id="KW-1185">Reference proteome</keyword>
<evidence type="ECO:0000256" key="2">
    <source>
        <dbReference type="SAM" id="MobiDB-lite"/>
    </source>
</evidence>
<feature type="region of interest" description="Disordered" evidence="2">
    <location>
        <begin position="189"/>
        <end position="217"/>
    </location>
</feature>
<dbReference type="AlphaFoldDB" id="A0A6J1PB12"/>
<evidence type="ECO:0000313" key="3">
    <source>
        <dbReference type="Proteomes" id="UP001652582"/>
    </source>
</evidence>
<evidence type="ECO:0000313" key="4">
    <source>
        <dbReference type="RefSeq" id="XP_023954853.1"/>
    </source>
</evidence>
<keyword evidence="1" id="KW-0175">Coiled coil</keyword>
<dbReference type="RefSeq" id="XP_023954853.1">
    <property type="nucleotide sequence ID" value="XM_024099085.2"/>
</dbReference>
<reference evidence="4" key="1">
    <citation type="submission" date="2025-08" db="UniProtKB">
        <authorList>
            <consortium name="RefSeq"/>
        </authorList>
    </citation>
    <scope>IDENTIFICATION</scope>
</reference>
<feature type="region of interest" description="Disordered" evidence="2">
    <location>
        <begin position="100"/>
        <end position="125"/>
    </location>
</feature>
<feature type="region of interest" description="Disordered" evidence="2">
    <location>
        <begin position="338"/>
        <end position="358"/>
    </location>
</feature>
<feature type="compositionally biased region" description="Polar residues" evidence="2">
    <location>
        <begin position="200"/>
        <end position="213"/>
    </location>
</feature>
<protein>
    <submittedName>
        <fullName evidence="4">Uncharacterized protein LOC112058329 isoform X4</fullName>
    </submittedName>
</protein>
<feature type="region of interest" description="Disordered" evidence="2">
    <location>
        <begin position="423"/>
        <end position="500"/>
    </location>
</feature>
<sequence>MFFVLLDAWRQRGIMSGMTGASMLRTRRKDVNVKPNRKLDRKSSRGMLYENEELRLRTININAEVERGQSDIKKLKRENEQLKREISALRYEYDKLDRMLRERRSSPEHSDEPPEPYADEDHSDSASVCSACPECASADGSVRAVAFHDLSVVPEEGEQENKSGAATPCTCDECQKDVKAVEENAQSNSKDAITIKETTRTANNAQIQPNTKDNGSDRTVDVLVHDAPTVPRFFQSVTSQPFHIVPPPPGFVIAPYQPQRFHTGGNVDDLLGEVQPSPTTIQTTYIQQNSIFMCNTRNIVQKKCCCQNRDSNAKTEACNEQTPKCYVTEKNIELTYDYPRTTPIPSSPSKKSGDEVHSTTTEVASTVVFVEKKMPSKPKKFDFFFRSRSAPVGDNEEPIYATVNKLPKKLRRMELANLEKEVAYRNGEQDSSSRTEITLKTDSESQVPPPDDDTSRSDRDKSTIPQRQESPKAKKRKRFSLTFKKRERKRREKKAEAKNGVKNGIVVQVESDNERLIEEQDPKHKHCTRHRPVPRNTMSSSSYGPRYKRDSYQEMTTSHSEHERTNSVCSSVNSLGSACTHKSRKLSAAPQDGSIPWCGCWGAGCV</sequence>
<feature type="compositionally biased region" description="Basic residues" evidence="2">
    <location>
        <begin position="473"/>
        <end position="492"/>
    </location>
</feature>
<name>A0A6J1PB12_BICAN</name>
<feature type="compositionally biased region" description="Basic residues" evidence="2">
    <location>
        <begin position="523"/>
        <end position="533"/>
    </location>
</feature>
<evidence type="ECO:0000256" key="1">
    <source>
        <dbReference type="SAM" id="Coils"/>
    </source>
</evidence>
<dbReference type="OrthoDB" id="6363430at2759"/>
<feature type="coiled-coil region" evidence="1">
    <location>
        <begin position="65"/>
        <end position="99"/>
    </location>
</feature>
<organism evidence="3 4">
    <name type="scientific">Bicyclus anynana</name>
    <name type="common">Squinting bush brown butterfly</name>
    <dbReference type="NCBI Taxonomy" id="110368"/>
    <lineage>
        <taxon>Eukaryota</taxon>
        <taxon>Metazoa</taxon>
        <taxon>Ecdysozoa</taxon>
        <taxon>Arthropoda</taxon>
        <taxon>Hexapoda</taxon>
        <taxon>Insecta</taxon>
        <taxon>Pterygota</taxon>
        <taxon>Neoptera</taxon>
        <taxon>Endopterygota</taxon>
        <taxon>Lepidoptera</taxon>
        <taxon>Glossata</taxon>
        <taxon>Ditrysia</taxon>
        <taxon>Papilionoidea</taxon>
        <taxon>Nymphalidae</taxon>
        <taxon>Satyrinae</taxon>
        <taxon>Satyrini</taxon>
        <taxon>Mycalesina</taxon>
        <taxon>Bicyclus</taxon>
    </lineage>
</organism>
<feature type="compositionally biased region" description="Basic and acidic residues" evidence="2">
    <location>
        <begin position="453"/>
        <end position="462"/>
    </location>
</feature>
<accession>A0A6J1PB12</accession>